<dbReference type="FunFam" id="3.40.50.10140:FF:000007">
    <property type="entry name" value="Disease resistance protein (TIR-NBS-LRR class)"/>
    <property type="match status" value="1"/>
</dbReference>
<dbReference type="InterPro" id="IPR036390">
    <property type="entry name" value="WH_DNA-bd_sf"/>
</dbReference>
<dbReference type="Pfam" id="PF00931">
    <property type="entry name" value="NB-ARC"/>
    <property type="match status" value="1"/>
</dbReference>
<organism evidence="9 10">
    <name type="scientific">Quillaja saponaria</name>
    <name type="common">Soap bark tree</name>
    <dbReference type="NCBI Taxonomy" id="32244"/>
    <lineage>
        <taxon>Eukaryota</taxon>
        <taxon>Viridiplantae</taxon>
        <taxon>Streptophyta</taxon>
        <taxon>Embryophyta</taxon>
        <taxon>Tracheophyta</taxon>
        <taxon>Spermatophyta</taxon>
        <taxon>Magnoliopsida</taxon>
        <taxon>eudicotyledons</taxon>
        <taxon>Gunneridae</taxon>
        <taxon>Pentapetalae</taxon>
        <taxon>rosids</taxon>
        <taxon>fabids</taxon>
        <taxon>Fabales</taxon>
        <taxon>Quillajaceae</taxon>
        <taxon>Quillaja</taxon>
    </lineage>
</organism>
<dbReference type="Pfam" id="PF23286">
    <property type="entry name" value="LRR_13"/>
    <property type="match status" value="1"/>
</dbReference>
<dbReference type="InterPro" id="IPR032675">
    <property type="entry name" value="LRR_dom_sf"/>
</dbReference>
<dbReference type="SMART" id="SM00255">
    <property type="entry name" value="TIR"/>
    <property type="match status" value="1"/>
</dbReference>
<dbReference type="PRINTS" id="PR00364">
    <property type="entry name" value="DISEASERSIST"/>
</dbReference>
<dbReference type="Pfam" id="PF01582">
    <property type="entry name" value="TIR"/>
    <property type="match status" value="1"/>
</dbReference>
<dbReference type="FunFam" id="1.10.8.430:FF:000002">
    <property type="entry name" value="Disease resistance protein (TIR-NBS-LRR class)"/>
    <property type="match status" value="1"/>
</dbReference>
<dbReference type="InterPro" id="IPR042197">
    <property type="entry name" value="Apaf_helical"/>
</dbReference>
<keyword evidence="4" id="KW-0378">Hydrolase</keyword>
<dbReference type="Proteomes" id="UP001163823">
    <property type="component" value="Chromosome 1"/>
</dbReference>
<dbReference type="GO" id="GO:0006952">
    <property type="term" value="P:defense response"/>
    <property type="evidence" value="ECO:0007669"/>
    <property type="project" value="UniProtKB-KW"/>
</dbReference>
<dbReference type="InterPro" id="IPR045344">
    <property type="entry name" value="C-JID"/>
</dbReference>
<dbReference type="AlphaFoldDB" id="A0AAD7QJ52"/>
<keyword evidence="10" id="KW-1185">Reference proteome</keyword>
<dbReference type="SUPFAM" id="SSF52540">
    <property type="entry name" value="P-loop containing nucleoside triphosphate hydrolases"/>
    <property type="match status" value="1"/>
</dbReference>
<evidence type="ECO:0000259" key="8">
    <source>
        <dbReference type="PROSITE" id="PS50104"/>
    </source>
</evidence>
<protein>
    <recommendedName>
        <fullName evidence="1">ADP-ribosyl cyclase/cyclic ADP-ribose hydrolase</fullName>
        <ecNumber evidence="1">3.2.2.6</ecNumber>
    </recommendedName>
</protein>
<evidence type="ECO:0000256" key="5">
    <source>
        <dbReference type="ARBA" id="ARBA00022821"/>
    </source>
</evidence>
<feature type="domain" description="TIR" evidence="8">
    <location>
        <begin position="32"/>
        <end position="199"/>
    </location>
</feature>
<evidence type="ECO:0000313" key="10">
    <source>
        <dbReference type="Proteomes" id="UP001163823"/>
    </source>
</evidence>
<reference evidence="9 10" key="1">
    <citation type="journal article" date="2023" name="Science">
        <title>Elucidation of the pathway for biosynthesis of saponin adjuvants from the soapbark tree.</title>
        <authorList>
            <person name="Reed J."/>
            <person name="Orme A."/>
            <person name="El-Demerdash A."/>
            <person name="Owen C."/>
            <person name="Martin L.B.B."/>
            <person name="Misra R.C."/>
            <person name="Kikuchi S."/>
            <person name="Rejzek M."/>
            <person name="Martin A.C."/>
            <person name="Harkess A."/>
            <person name="Leebens-Mack J."/>
            <person name="Louveau T."/>
            <person name="Stephenson M.J."/>
            <person name="Osbourn A."/>
        </authorList>
    </citation>
    <scope>NUCLEOTIDE SEQUENCE [LARGE SCALE GENOMIC DNA]</scope>
    <source>
        <strain evidence="9">S10</strain>
    </source>
</reference>
<evidence type="ECO:0000256" key="7">
    <source>
        <dbReference type="ARBA" id="ARBA00047304"/>
    </source>
</evidence>
<evidence type="ECO:0000256" key="6">
    <source>
        <dbReference type="ARBA" id="ARBA00023027"/>
    </source>
</evidence>
<evidence type="ECO:0000256" key="2">
    <source>
        <dbReference type="ARBA" id="ARBA00022614"/>
    </source>
</evidence>
<dbReference type="Gene3D" id="1.10.8.430">
    <property type="entry name" value="Helical domain of apoptotic protease-activating factors"/>
    <property type="match status" value="1"/>
</dbReference>
<dbReference type="SUPFAM" id="SSF52200">
    <property type="entry name" value="Toll/Interleukin receptor TIR domain"/>
    <property type="match status" value="1"/>
</dbReference>
<dbReference type="KEGG" id="qsa:O6P43_001617"/>
<dbReference type="PANTHER" id="PTHR11017:SF479">
    <property type="entry name" value="DISEASE RESISTANCE PROTEIN (TIR-NBS-LRR CLASS) FAMILY"/>
    <property type="match status" value="1"/>
</dbReference>
<dbReference type="Pfam" id="PF23282">
    <property type="entry name" value="WHD_ROQ1"/>
    <property type="match status" value="1"/>
</dbReference>
<keyword evidence="5" id="KW-0611">Plant defense</keyword>
<dbReference type="InterPro" id="IPR058546">
    <property type="entry name" value="RPS4B/Roq1-like_LRR"/>
</dbReference>
<dbReference type="SUPFAM" id="SSF46785">
    <property type="entry name" value="Winged helix' DNA-binding domain"/>
    <property type="match status" value="1"/>
</dbReference>
<dbReference type="EMBL" id="JARAOO010000001">
    <property type="protein sequence ID" value="KAJ7982497.1"/>
    <property type="molecule type" value="Genomic_DNA"/>
</dbReference>
<proteinExistence type="predicted"/>
<dbReference type="InterPro" id="IPR000157">
    <property type="entry name" value="TIR_dom"/>
</dbReference>
<dbReference type="GO" id="GO:0007165">
    <property type="term" value="P:signal transduction"/>
    <property type="evidence" value="ECO:0007669"/>
    <property type="project" value="InterPro"/>
</dbReference>
<name>A0AAD7QJ52_QUISA</name>
<dbReference type="SUPFAM" id="SSF52058">
    <property type="entry name" value="L domain-like"/>
    <property type="match status" value="1"/>
</dbReference>
<dbReference type="Pfam" id="PF20160">
    <property type="entry name" value="C-JID"/>
    <property type="match status" value="1"/>
</dbReference>
<dbReference type="PROSITE" id="PS50104">
    <property type="entry name" value="TIR"/>
    <property type="match status" value="1"/>
</dbReference>
<dbReference type="InterPro" id="IPR002182">
    <property type="entry name" value="NB-ARC"/>
</dbReference>
<dbReference type="InterPro" id="IPR044974">
    <property type="entry name" value="Disease_R_plants"/>
</dbReference>
<dbReference type="Pfam" id="PF07725">
    <property type="entry name" value="LRR_3"/>
    <property type="match status" value="1"/>
</dbReference>
<comment type="caution">
    <text evidence="9">The sequence shown here is derived from an EMBL/GenBank/DDBJ whole genome shotgun (WGS) entry which is preliminary data.</text>
</comment>
<dbReference type="InterPro" id="IPR011713">
    <property type="entry name" value="Leu-rich_rpt_3"/>
</dbReference>
<dbReference type="GO" id="GO:0061809">
    <property type="term" value="F:NAD+ nucleosidase activity, cyclic ADP-ribose generating"/>
    <property type="evidence" value="ECO:0007669"/>
    <property type="project" value="UniProtKB-EC"/>
</dbReference>
<dbReference type="PANTHER" id="PTHR11017">
    <property type="entry name" value="LEUCINE-RICH REPEAT-CONTAINING PROTEIN"/>
    <property type="match status" value="1"/>
</dbReference>
<evidence type="ECO:0000256" key="1">
    <source>
        <dbReference type="ARBA" id="ARBA00011982"/>
    </source>
</evidence>
<dbReference type="Gene3D" id="3.40.50.10140">
    <property type="entry name" value="Toll/interleukin-1 receptor homology (TIR) domain"/>
    <property type="match status" value="1"/>
</dbReference>
<dbReference type="InterPro" id="IPR027417">
    <property type="entry name" value="P-loop_NTPase"/>
</dbReference>
<accession>A0AAD7QJ52</accession>
<keyword evidence="3" id="KW-0677">Repeat</keyword>
<evidence type="ECO:0000313" key="9">
    <source>
        <dbReference type="EMBL" id="KAJ7982497.1"/>
    </source>
</evidence>
<keyword evidence="6" id="KW-0520">NAD</keyword>
<dbReference type="Gene3D" id="3.40.50.300">
    <property type="entry name" value="P-loop containing nucleotide triphosphate hydrolases"/>
    <property type="match status" value="1"/>
</dbReference>
<dbReference type="GO" id="GO:0043531">
    <property type="term" value="F:ADP binding"/>
    <property type="evidence" value="ECO:0007669"/>
    <property type="project" value="InterPro"/>
</dbReference>
<sequence length="1106" mass="126207">MESWLSLFRSSPRPLLPATSTPSAFPSTTCPEKHDVFLSFGGEDTRNNFTSHLYEALCSKQIETFIDDEELDSGSEISPSLLKAIEQSKLSVIIFSKNYASSKWCLDELEKVLESKEKNGQIVIPVFYHVDPSNVRRQCGSYALFPKHWQLIFQGNKDKLRKWKAALTEAANLSGWDSVNFMSEAQLVKRVVQDILLKLNRSSQEGFNFKDLVGIDKHIMKIESLLQIGSLNVCIVGIWGMGGIGKTTIADVVFTKLASIFESYCFVASVREQVERFGLNYLRDKYISDLLEQENLRIGTPSMGSTFVKARLRRKKVLVVFDDVDDSSQLEYLLGTSGDGCFGSGSRVIVTSRDRQVLVKAVNEIYEVPGMSFLESFQLFCLNAFKQDNPVEDFRKLSERMVYYCDGIPLALKVLGSFLYGRSKEEWKSSLKILKDSPHKDIQKVLKLSYDGLDTQEKAIFLDIACFFNESYQTDLTYITEILGDYAIMIIRVLADLSLISILYNGKAISMHDLIKKMGREIIRQQSPVEPGRRSRLWSVKDVCHMLKNNTGTDKVECIFLRLSKIKELHFSASALQMPNLRLFRIYDFDRFNDNYYHSKVHVSGGPLKFSDKIRVLQWYGYPCRSLEILSMENLVELMLPYSHLEKLWDGVQYIPNLRTIDLRYSKHLIGFPDLSQATNLMRVNLCGCRKLMKFPVISTNINKLDLYDCESLQNLPSNICKFKSLWKLDLSGCLRLEKFPEITEPMKKLRELCINGTLIEELPSHLEHLIGLKSLYLSNCKNLDFIPNSICNLKHLEEFLISHCPKINKFPSISASLCSLEDLRMDYCGNLSEIPNEIGCLSSLGRLSLLGSNVVTIPTCIKLLINLIDLRVSDSKRLQSLPDLPPSLLYLEASDCPSLTTVSSPRETISIPNRYFFDYHGFTMDLSNCLNLDPYSYDNILWETAIAIKYCSVEKSSSKVTVKVPGSEIPKWFPYQSNGPSLSIEWIPPTSGTIQFVLCVVFAIEDTILANNFEFKWETKIGDHLITSYTLFDDHEENRVFEKDHMIVSWMGYCYHQSLWYNCDGYHNVTFSIIPLHPNKNNYTYKVKAVGANPIILSQHNNNSS</sequence>
<gene>
    <name evidence="9" type="ORF">O6P43_001617</name>
</gene>
<dbReference type="InterPro" id="IPR035897">
    <property type="entry name" value="Toll_tir_struct_dom_sf"/>
</dbReference>
<dbReference type="Gene3D" id="3.80.10.10">
    <property type="entry name" value="Ribonuclease Inhibitor"/>
    <property type="match status" value="2"/>
</dbReference>
<dbReference type="EC" id="3.2.2.6" evidence="1"/>
<comment type="catalytic activity">
    <reaction evidence="7">
        <text>NAD(+) + H2O = ADP-D-ribose + nicotinamide + H(+)</text>
        <dbReference type="Rhea" id="RHEA:16301"/>
        <dbReference type="ChEBI" id="CHEBI:15377"/>
        <dbReference type="ChEBI" id="CHEBI:15378"/>
        <dbReference type="ChEBI" id="CHEBI:17154"/>
        <dbReference type="ChEBI" id="CHEBI:57540"/>
        <dbReference type="ChEBI" id="CHEBI:57967"/>
        <dbReference type="EC" id="3.2.2.6"/>
    </reaction>
    <physiologicalReaction direction="left-to-right" evidence="7">
        <dbReference type="Rhea" id="RHEA:16302"/>
    </physiologicalReaction>
</comment>
<evidence type="ECO:0000256" key="3">
    <source>
        <dbReference type="ARBA" id="ARBA00022737"/>
    </source>
</evidence>
<keyword evidence="2" id="KW-0433">Leucine-rich repeat</keyword>
<evidence type="ECO:0000256" key="4">
    <source>
        <dbReference type="ARBA" id="ARBA00022801"/>
    </source>
</evidence>
<dbReference type="InterPro" id="IPR058192">
    <property type="entry name" value="WHD_ROQ1-like"/>
</dbReference>